<name>A0A7Y0Q778_9GAMM</name>
<feature type="transmembrane region" description="Helical" evidence="6">
    <location>
        <begin position="58"/>
        <end position="74"/>
    </location>
</feature>
<keyword evidence="3 6" id="KW-0812">Transmembrane</keyword>
<evidence type="ECO:0000256" key="6">
    <source>
        <dbReference type="SAM" id="Phobius"/>
    </source>
</evidence>
<dbReference type="GO" id="GO:0016020">
    <property type="term" value="C:membrane"/>
    <property type="evidence" value="ECO:0007669"/>
    <property type="project" value="UniProtKB-SubCell"/>
</dbReference>
<evidence type="ECO:0000256" key="3">
    <source>
        <dbReference type="ARBA" id="ARBA00022692"/>
    </source>
</evidence>
<dbReference type="AlphaFoldDB" id="A0A7Y0Q778"/>
<gene>
    <name evidence="8" type="ORF">HII17_04195</name>
</gene>
<dbReference type="Pfam" id="PF00892">
    <property type="entry name" value="EamA"/>
    <property type="match status" value="2"/>
</dbReference>
<comment type="similarity">
    <text evidence="2">Belongs to the EamA transporter family.</text>
</comment>
<feature type="transmembrane region" description="Helical" evidence="6">
    <location>
        <begin position="26"/>
        <end position="46"/>
    </location>
</feature>
<evidence type="ECO:0000259" key="7">
    <source>
        <dbReference type="Pfam" id="PF00892"/>
    </source>
</evidence>
<dbReference type="InterPro" id="IPR037185">
    <property type="entry name" value="EmrE-like"/>
</dbReference>
<dbReference type="SUPFAM" id="SSF103481">
    <property type="entry name" value="Multidrug resistance efflux transporter EmrE"/>
    <property type="match status" value="2"/>
</dbReference>
<protein>
    <submittedName>
        <fullName evidence="8">EamA family transporter</fullName>
    </submittedName>
</protein>
<evidence type="ECO:0000256" key="5">
    <source>
        <dbReference type="ARBA" id="ARBA00023136"/>
    </source>
</evidence>
<dbReference type="Proteomes" id="UP000568664">
    <property type="component" value="Unassembled WGS sequence"/>
</dbReference>
<evidence type="ECO:0000313" key="8">
    <source>
        <dbReference type="EMBL" id="NMP30755.1"/>
    </source>
</evidence>
<feature type="transmembrane region" description="Helical" evidence="6">
    <location>
        <begin position="258"/>
        <end position="275"/>
    </location>
</feature>
<dbReference type="EMBL" id="JABBXH010000001">
    <property type="protein sequence ID" value="NMP30755.1"/>
    <property type="molecule type" value="Genomic_DNA"/>
</dbReference>
<evidence type="ECO:0000256" key="1">
    <source>
        <dbReference type="ARBA" id="ARBA00004141"/>
    </source>
</evidence>
<dbReference type="RefSeq" id="WP_169074033.1">
    <property type="nucleotide sequence ID" value="NZ_JABBXH010000001.1"/>
</dbReference>
<feature type="transmembrane region" description="Helical" evidence="6">
    <location>
        <begin position="203"/>
        <end position="221"/>
    </location>
</feature>
<dbReference type="InterPro" id="IPR050638">
    <property type="entry name" value="AA-Vitamin_Transporters"/>
</dbReference>
<feature type="domain" description="EamA" evidence="7">
    <location>
        <begin position="4"/>
        <end position="126"/>
    </location>
</feature>
<keyword evidence="4 6" id="KW-1133">Transmembrane helix</keyword>
<comment type="subcellular location">
    <subcellularLocation>
        <location evidence="1">Membrane</location>
        <topology evidence="1">Multi-pass membrane protein</topology>
    </subcellularLocation>
</comment>
<proteinExistence type="inferred from homology"/>
<organism evidence="8 9">
    <name type="scientific">Thalassotalea algicola</name>
    <dbReference type="NCBI Taxonomy" id="2716224"/>
    <lineage>
        <taxon>Bacteria</taxon>
        <taxon>Pseudomonadati</taxon>
        <taxon>Pseudomonadota</taxon>
        <taxon>Gammaproteobacteria</taxon>
        <taxon>Alteromonadales</taxon>
        <taxon>Colwelliaceae</taxon>
        <taxon>Thalassotalea</taxon>
    </lineage>
</organism>
<evidence type="ECO:0000256" key="4">
    <source>
        <dbReference type="ARBA" id="ARBA00022989"/>
    </source>
</evidence>
<keyword evidence="9" id="KW-1185">Reference proteome</keyword>
<feature type="transmembrane region" description="Helical" evidence="6">
    <location>
        <begin position="135"/>
        <end position="156"/>
    </location>
</feature>
<sequence length="287" mass="31701">MKALIFVSLLWAFSFGLIKGELTGIAPSLVSAIRLLLCALIFLPFMRLSTNNQLSIKLLGLGAIQFGLMYWAYIQSYQHLPGYLVAVFTIFTPIYVYLLHSLITKTFSSNLLLVVIASIIGAAIIVFKAPKDNTWLTGFAILQVANIAFALGQVGYKRLAEQAKSSHLNNMAIMYVGAAIFMLIAVLFEQSYVDIPQISTRQWAVLLYLGVIASGLGFAAWNYGAKKVSAQKLAVMNNGYIPFAVLFSVTIFNEQADLSRLFIGAAIIFCAVWWLEKEQVRGKYNGN</sequence>
<evidence type="ECO:0000313" key="9">
    <source>
        <dbReference type="Proteomes" id="UP000568664"/>
    </source>
</evidence>
<feature type="transmembrane region" description="Helical" evidence="6">
    <location>
        <begin position="111"/>
        <end position="129"/>
    </location>
</feature>
<comment type="caution">
    <text evidence="8">The sequence shown here is derived from an EMBL/GenBank/DDBJ whole genome shotgun (WGS) entry which is preliminary data.</text>
</comment>
<dbReference type="PANTHER" id="PTHR32322:SF2">
    <property type="entry name" value="EAMA DOMAIN-CONTAINING PROTEIN"/>
    <property type="match status" value="1"/>
</dbReference>
<accession>A0A7Y0Q778</accession>
<feature type="transmembrane region" description="Helical" evidence="6">
    <location>
        <begin position="168"/>
        <end position="188"/>
    </location>
</feature>
<reference evidence="8 9" key="1">
    <citation type="submission" date="2020-04" db="EMBL/GenBank/DDBJ databases">
        <title>Thalassotalea sp. M1531, isolated from the surface of marine red alga.</title>
        <authorList>
            <person name="Pang L."/>
            <person name="Lu D.-C."/>
        </authorList>
    </citation>
    <scope>NUCLEOTIDE SEQUENCE [LARGE SCALE GENOMIC DNA]</scope>
    <source>
        <strain evidence="8 9">M1531</strain>
    </source>
</reference>
<feature type="transmembrane region" description="Helical" evidence="6">
    <location>
        <begin position="80"/>
        <end position="99"/>
    </location>
</feature>
<evidence type="ECO:0000256" key="2">
    <source>
        <dbReference type="ARBA" id="ARBA00007362"/>
    </source>
</evidence>
<dbReference type="InterPro" id="IPR000620">
    <property type="entry name" value="EamA_dom"/>
</dbReference>
<feature type="transmembrane region" description="Helical" evidence="6">
    <location>
        <begin position="233"/>
        <end position="252"/>
    </location>
</feature>
<feature type="domain" description="EamA" evidence="7">
    <location>
        <begin position="141"/>
        <end position="274"/>
    </location>
</feature>
<keyword evidence="5 6" id="KW-0472">Membrane</keyword>
<dbReference type="PANTHER" id="PTHR32322">
    <property type="entry name" value="INNER MEMBRANE TRANSPORTER"/>
    <property type="match status" value="1"/>
</dbReference>